<accession>A0A6I3WEA4</accession>
<feature type="domain" description="Pili assembly chaperone N-terminal" evidence="8">
    <location>
        <begin position="25"/>
        <end position="138"/>
    </location>
</feature>
<evidence type="ECO:0000259" key="8">
    <source>
        <dbReference type="Pfam" id="PF00345"/>
    </source>
</evidence>
<feature type="signal peptide" evidence="7">
    <location>
        <begin position="1"/>
        <end position="23"/>
    </location>
</feature>
<comment type="similarity">
    <text evidence="2">Belongs to the periplasmic pilus chaperone family.</text>
</comment>
<dbReference type="AlphaFoldDB" id="A0A6I3WEA4"/>
<dbReference type="InterPro" id="IPR016147">
    <property type="entry name" value="Pili_assmbl_chaperone_N"/>
</dbReference>
<dbReference type="OrthoDB" id="9131059at2"/>
<dbReference type="InterPro" id="IPR036316">
    <property type="entry name" value="Pili_assmbl_chap_C_dom_sf"/>
</dbReference>
<dbReference type="GO" id="GO:0071555">
    <property type="term" value="P:cell wall organization"/>
    <property type="evidence" value="ECO:0007669"/>
    <property type="project" value="InterPro"/>
</dbReference>
<dbReference type="RefSeq" id="WP_155584712.1">
    <property type="nucleotide sequence ID" value="NZ_JBHSTH010000009.1"/>
</dbReference>
<dbReference type="Pfam" id="PF02753">
    <property type="entry name" value="PapD_C"/>
    <property type="match status" value="1"/>
</dbReference>
<feature type="compositionally biased region" description="Basic and acidic residues" evidence="6">
    <location>
        <begin position="242"/>
        <end position="253"/>
    </location>
</feature>
<keyword evidence="5" id="KW-0143">Chaperone</keyword>
<evidence type="ECO:0000313" key="11">
    <source>
        <dbReference type="Proteomes" id="UP000438196"/>
    </source>
</evidence>
<dbReference type="InterPro" id="IPR001829">
    <property type="entry name" value="Pili_assmbl_chaperone_bac"/>
</dbReference>
<keyword evidence="11" id="KW-1185">Reference proteome</keyword>
<comment type="caution">
    <text evidence="10">The sequence shown here is derived from an EMBL/GenBank/DDBJ whole genome shotgun (WGS) entry which is preliminary data.</text>
</comment>
<dbReference type="Gene3D" id="2.60.40.10">
    <property type="entry name" value="Immunoglobulins"/>
    <property type="match status" value="2"/>
</dbReference>
<feature type="domain" description="Pili assembly chaperone C-terminal" evidence="9">
    <location>
        <begin position="164"/>
        <end position="227"/>
    </location>
</feature>
<dbReference type="PRINTS" id="PR00969">
    <property type="entry name" value="CHAPERONPILI"/>
</dbReference>
<evidence type="ECO:0000313" key="10">
    <source>
        <dbReference type="EMBL" id="MUF06491.1"/>
    </source>
</evidence>
<evidence type="ECO:0000256" key="6">
    <source>
        <dbReference type="SAM" id="MobiDB-lite"/>
    </source>
</evidence>
<dbReference type="PANTHER" id="PTHR30251:SF2">
    <property type="entry name" value="FIMBRIAL CHAPERONE YADV-RELATED"/>
    <property type="match status" value="1"/>
</dbReference>
<reference evidence="10 11" key="1">
    <citation type="submission" date="2019-11" db="EMBL/GenBank/DDBJ databases">
        <title>Pseudomonas karstica sp. nov. and Pseudomonas spelaei sp. nov. from karst caves.</title>
        <authorList>
            <person name="Zeman M."/>
        </authorList>
    </citation>
    <scope>NUCLEOTIDE SEQUENCE [LARGE SCALE GENOMIC DNA]</scope>
    <source>
        <strain evidence="10 11">CCM 7893</strain>
    </source>
</reference>
<evidence type="ECO:0000256" key="5">
    <source>
        <dbReference type="ARBA" id="ARBA00023186"/>
    </source>
</evidence>
<dbReference type="InterPro" id="IPR016148">
    <property type="entry name" value="Pili_assmbl_chaperone_C"/>
</dbReference>
<dbReference type="EMBL" id="WNNK01000017">
    <property type="protein sequence ID" value="MUF06491.1"/>
    <property type="molecule type" value="Genomic_DNA"/>
</dbReference>
<keyword evidence="4" id="KW-0574">Periplasm</keyword>
<dbReference type="GO" id="GO:0030288">
    <property type="term" value="C:outer membrane-bounded periplasmic space"/>
    <property type="evidence" value="ECO:0007669"/>
    <property type="project" value="InterPro"/>
</dbReference>
<dbReference type="SUPFAM" id="SSF49584">
    <property type="entry name" value="Periplasmic chaperone C-domain"/>
    <property type="match status" value="1"/>
</dbReference>
<gene>
    <name evidence="10" type="ORF">GNF76_19225</name>
</gene>
<dbReference type="SUPFAM" id="SSF49354">
    <property type="entry name" value="PapD-like"/>
    <property type="match status" value="1"/>
</dbReference>
<dbReference type="InterPro" id="IPR050643">
    <property type="entry name" value="Periplasmic_pilus_chap"/>
</dbReference>
<evidence type="ECO:0000259" key="9">
    <source>
        <dbReference type="Pfam" id="PF02753"/>
    </source>
</evidence>
<evidence type="ECO:0000256" key="3">
    <source>
        <dbReference type="ARBA" id="ARBA00022729"/>
    </source>
</evidence>
<feature type="region of interest" description="Disordered" evidence="6">
    <location>
        <begin position="234"/>
        <end position="253"/>
    </location>
</feature>
<sequence>MLRRSIPTCLGLLGMLLAGQASASISLSATRVVFDGAHKEANITVRNGKQEVLVQSWIDSGEDSAQTAPFAVTPPLAKVQPSEQQLLRILYEGKGMPADKESVVWLSVQEIPQTIDAANTLQLAVRQRIKIFFRPAHLPGDPLKAPSQLLWTLSPDNVGGELSVKNPTLFHVSMGDVTLQAGGQKEVAADSTMIAPSETKTFKLHKLKGNSTAQLTFNSINDYGAQNKHQLTVSRAGNNSEESSHKDSTPTPN</sequence>
<dbReference type="Pfam" id="PF00345">
    <property type="entry name" value="PapD_N"/>
    <property type="match status" value="1"/>
</dbReference>
<protein>
    <submittedName>
        <fullName evidence="10">Fimbria/pilus periplasmic chaperone</fullName>
    </submittedName>
</protein>
<dbReference type="PANTHER" id="PTHR30251">
    <property type="entry name" value="PILUS ASSEMBLY CHAPERONE"/>
    <property type="match status" value="1"/>
</dbReference>
<name>A0A6I3WEA4_9PSED</name>
<dbReference type="InterPro" id="IPR008962">
    <property type="entry name" value="PapD-like_sf"/>
</dbReference>
<evidence type="ECO:0000256" key="4">
    <source>
        <dbReference type="ARBA" id="ARBA00022764"/>
    </source>
</evidence>
<evidence type="ECO:0000256" key="2">
    <source>
        <dbReference type="ARBA" id="ARBA00007399"/>
    </source>
</evidence>
<evidence type="ECO:0000256" key="7">
    <source>
        <dbReference type="SAM" id="SignalP"/>
    </source>
</evidence>
<proteinExistence type="inferred from homology"/>
<evidence type="ECO:0000256" key="1">
    <source>
        <dbReference type="ARBA" id="ARBA00004418"/>
    </source>
</evidence>
<organism evidence="10 11">
    <name type="scientific">Pseudomonas spelaei</name>
    <dbReference type="NCBI Taxonomy" id="1055469"/>
    <lineage>
        <taxon>Bacteria</taxon>
        <taxon>Pseudomonadati</taxon>
        <taxon>Pseudomonadota</taxon>
        <taxon>Gammaproteobacteria</taxon>
        <taxon>Pseudomonadales</taxon>
        <taxon>Pseudomonadaceae</taxon>
        <taxon>Pseudomonas</taxon>
    </lineage>
</organism>
<keyword evidence="3 7" id="KW-0732">Signal</keyword>
<feature type="chain" id="PRO_5026095171" evidence="7">
    <location>
        <begin position="24"/>
        <end position="253"/>
    </location>
</feature>
<dbReference type="Proteomes" id="UP000438196">
    <property type="component" value="Unassembled WGS sequence"/>
</dbReference>
<comment type="subcellular location">
    <subcellularLocation>
        <location evidence="1">Periplasm</location>
    </subcellularLocation>
</comment>
<dbReference type="InterPro" id="IPR013783">
    <property type="entry name" value="Ig-like_fold"/>
</dbReference>